<gene>
    <name evidence="2" type="ORF">A9Q84_05290</name>
</gene>
<dbReference type="InterPro" id="IPR053188">
    <property type="entry name" value="FkbM_Methyltransferase"/>
</dbReference>
<accession>A0A1Y5FBF2</accession>
<evidence type="ECO:0000313" key="3">
    <source>
        <dbReference type="Proteomes" id="UP000196531"/>
    </source>
</evidence>
<dbReference type="Gene3D" id="3.40.50.150">
    <property type="entry name" value="Vaccinia Virus protein VP39"/>
    <property type="match status" value="1"/>
</dbReference>
<dbReference type="AlphaFoldDB" id="A0A1Y5FBF2"/>
<dbReference type="PANTHER" id="PTHR36973">
    <property type="entry name" value="SLL1456 PROTEIN-RELATED"/>
    <property type="match status" value="1"/>
</dbReference>
<organism evidence="2 3">
    <name type="scientific">Halobacteriovorax marinus</name>
    <dbReference type="NCBI Taxonomy" id="97084"/>
    <lineage>
        <taxon>Bacteria</taxon>
        <taxon>Pseudomonadati</taxon>
        <taxon>Bdellovibrionota</taxon>
        <taxon>Bacteriovoracia</taxon>
        <taxon>Bacteriovoracales</taxon>
        <taxon>Halobacteriovoraceae</taxon>
        <taxon>Halobacteriovorax</taxon>
    </lineage>
</organism>
<dbReference type="SUPFAM" id="SSF53335">
    <property type="entry name" value="S-adenosyl-L-methionine-dependent methyltransferases"/>
    <property type="match status" value="1"/>
</dbReference>
<dbReference type="Proteomes" id="UP000196531">
    <property type="component" value="Unassembled WGS sequence"/>
</dbReference>
<dbReference type="Pfam" id="PF05050">
    <property type="entry name" value="Methyltransf_21"/>
    <property type="match status" value="1"/>
</dbReference>
<dbReference type="NCBIfam" id="TIGR01444">
    <property type="entry name" value="fkbM_fam"/>
    <property type="match status" value="1"/>
</dbReference>
<sequence length="346" mass="40632">MKKSLESIINLVPNLNINLFDVGCRWGIQRPWDQLSNKVQYYGFDADKEACKELNDKNSDSNLTYLPFMLSDKVETKKLYLTKEEGCSSIFKPNKKIIEKFFFSENWNVEKEILLESTTLKNVYNENKIAPDFIKIDTQGAELSILKGAEDLMDNVLGLELEVEFVQIYENQPLFRNVDSFVMEKGFELYDLNRYWANRTSMSKELSRRGQIVFADAIYFRNIESFYSLEFDSNDKIKEQLIKLVTMLSLYGFFDVALEFVHHPKTPLSKSEIEFITQALKSLSSRPIWQKIFFKNRFMNFLGKLFHHLGDMLSYNTKTYGWGTDYNNVNGRFLYHTSGVWSKLRK</sequence>
<name>A0A1Y5FBF2_9BACT</name>
<dbReference type="PANTHER" id="PTHR36973:SF4">
    <property type="entry name" value="NODULATION PROTEIN"/>
    <property type="match status" value="1"/>
</dbReference>
<dbReference type="InterPro" id="IPR006342">
    <property type="entry name" value="FkbM_mtfrase"/>
</dbReference>
<evidence type="ECO:0000313" key="2">
    <source>
        <dbReference type="EMBL" id="OUR98828.1"/>
    </source>
</evidence>
<comment type="caution">
    <text evidence="2">The sequence shown here is derived from an EMBL/GenBank/DDBJ whole genome shotgun (WGS) entry which is preliminary data.</text>
</comment>
<protein>
    <recommendedName>
        <fullName evidence="1">Methyltransferase FkbM domain-containing protein</fullName>
    </recommendedName>
</protein>
<evidence type="ECO:0000259" key="1">
    <source>
        <dbReference type="Pfam" id="PF05050"/>
    </source>
</evidence>
<reference evidence="3" key="1">
    <citation type="journal article" date="2017" name="Proc. Natl. Acad. Sci. U.S.A.">
        <title>Simulation of Deepwater Horizon oil plume reveals substrate specialization within a complex community of hydrocarbon-degraders.</title>
        <authorList>
            <person name="Hu P."/>
            <person name="Dubinsky E.A."/>
            <person name="Probst A.J."/>
            <person name="Wang J."/>
            <person name="Sieber C.M.K."/>
            <person name="Tom L.M."/>
            <person name="Gardinali P."/>
            <person name="Banfield J.F."/>
            <person name="Atlas R.M."/>
            <person name="Andersen G.L."/>
        </authorList>
    </citation>
    <scope>NUCLEOTIDE SEQUENCE [LARGE SCALE GENOMIC DNA]</scope>
</reference>
<dbReference type="EMBL" id="MAAO01000004">
    <property type="protein sequence ID" value="OUR98828.1"/>
    <property type="molecule type" value="Genomic_DNA"/>
</dbReference>
<feature type="domain" description="Methyltransferase FkbM" evidence="1">
    <location>
        <begin position="39"/>
        <end position="189"/>
    </location>
</feature>
<dbReference type="InterPro" id="IPR029063">
    <property type="entry name" value="SAM-dependent_MTases_sf"/>
</dbReference>
<dbReference type="GO" id="GO:0008171">
    <property type="term" value="F:O-methyltransferase activity"/>
    <property type="evidence" value="ECO:0007669"/>
    <property type="project" value="TreeGrafter"/>
</dbReference>
<proteinExistence type="predicted"/>